<dbReference type="PANTHER" id="PTHR42885:SF1">
    <property type="entry name" value="THREONINE-PHOSPHATE DECARBOXYLASE"/>
    <property type="match status" value="1"/>
</dbReference>
<dbReference type="EMBL" id="NFMF01000002">
    <property type="protein sequence ID" value="PNH22244.1"/>
    <property type="molecule type" value="Genomic_DNA"/>
</dbReference>
<dbReference type="Gene3D" id="3.90.1150.10">
    <property type="entry name" value="Aspartate Aminotransferase, domain 1"/>
    <property type="match status" value="1"/>
</dbReference>
<feature type="domain" description="Aminotransferase class I/classII large" evidence="4">
    <location>
        <begin position="20"/>
        <end position="350"/>
    </location>
</feature>
<dbReference type="GO" id="GO:0008483">
    <property type="term" value="F:transaminase activity"/>
    <property type="evidence" value="ECO:0007669"/>
    <property type="project" value="UniProtKB-KW"/>
</dbReference>
<keyword evidence="2" id="KW-0663">Pyridoxal phosphate</keyword>
<dbReference type="EC" id="2.6.1.-" evidence="3"/>
<dbReference type="CDD" id="cd00609">
    <property type="entry name" value="AAT_like"/>
    <property type="match status" value="1"/>
</dbReference>
<dbReference type="Gene3D" id="3.40.640.10">
    <property type="entry name" value="Type I PLP-dependent aspartate aminotransferase-like (Major domain)"/>
    <property type="match status" value="1"/>
</dbReference>
<comment type="similarity">
    <text evidence="3">Belongs to the class-I pyridoxal-phosphate-dependent aminotransferase family.</text>
</comment>
<organism evidence="5 6">
    <name type="scientific">Megasphaera hutchinsoni</name>
    <dbReference type="NCBI Taxonomy" id="1588748"/>
    <lineage>
        <taxon>Bacteria</taxon>
        <taxon>Bacillati</taxon>
        <taxon>Bacillota</taxon>
        <taxon>Negativicutes</taxon>
        <taxon>Veillonellales</taxon>
        <taxon>Veillonellaceae</taxon>
        <taxon>Megasphaera</taxon>
    </lineage>
</organism>
<name>A0A2J8BBT8_9FIRM</name>
<evidence type="ECO:0000313" key="6">
    <source>
        <dbReference type="Proteomes" id="UP000242958"/>
    </source>
</evidence>
<evidence type="ECO:0000256" key="2">
    <source>
        <dbReference type="ARBA" id="ARBA00022898"/>
    </source>
</evidence>
<protein>
    <recommendedName>
        <fullName evidence="3">Aminotransferase</fullName>
        <ecNumber evidence="3">2.6.1.-</ecNumber>
    </recommendedName>
</protein>
<dbReference type="InterPro" id="IPR015424">
    <property type="entry name" value="PyrdxlP-dep_Trfase"/>
</dbReference>
<dbReference type="AlphaFoldDB" id="A0A2J8BBT8"/>
<dbReference type="GO" id="GO:0030170">
    <property type="term" value="F:pyridoxal phosphate binding"/>
    <property type="evidence" value="ECO:0007669"/>
    <property type="project" value="InterPro"/>
</dbReference>
<proteinExistence type="inferred from homology"/>
<keyword evidence="3" id="KW-0808">Transferase</keyword>
<keyword evidence="3" id="KW-0032">Aminotransferase</keyword>
<dbReference type="InterPro" id="IPR004839">
    <property type="entry name" value="Aminotransferase_I/II_large"/>
</dbReference>
<dbReference type="RefSeq" id="WP_102889047.1">
    <property type="nucleotide sequence ID" value="NZ_NFMF01000002.1"/>
</dbReference>
<comment type="caution">
    <text evidence="5">The sequence shown here is derived from an EMBL/GenBank/DDBJ whole genome shotgun (WGS) entry which is preliminary data.</text>
</comment>
<dbReference type="InterPro" id="IPR015422">
    <property type="entry name" value="PyrdxlP-dep_Trfase_small"/>
</dbReference>
<dbReference type="InterPro" id="IPR015421">
    <property type="entry name" value="PyrdxlP-dep_Trfase_major"/>
</dbReference>
<dbReference type="Proteomes" id="UP000242958">
    <property type="component" value="Unassembled WGS sequence"/>
</dbReference>
<dbReference type="PROSITE" id="PS00105">
    <property type="entry name" value="AA_TRANSFER_CLASS_1"/>
    <property type="match status" value="1"/>
</dbReference>
<gene>
    <name evidence="5" type="ORF">CAL30_01225</name>
</gene>
<evidence type="ECO:0000259" key="4">
    <source>
        <dbReference type="Pfam" id="PF00155"/>
    </source>
</evidence>
<evidence type="ECO:0000313" key="5">
    <source>
        <dbReference type="EMBL" id="PNH22244.1"/>
    </source>
</evidence>
<evidence type="ECO:0000256" key="1">
    <source>
        <dbReference type="ARBA" id="ARBA00001933"/>
    </source>
</evidence>
<dbReference type="Pfam" id="PF00155">
    <property type="entry name" value="Aminotran_1_2"/>
    <property type="match status" value="1"/>
</dbReference>
<accession>A0A2J8BBT8</accession>
<dbReference type="SUPFAM" id="SSF53383">
    <property type="entry name" value="PLP-dependent transferases"/>
    <property type="match status" value="1"/>
</dbReference>
<dbReference type="InterPro" id="IPR004838">
    <property type="entry name" value="NHTrfase_class1_PyrdxlP-BS"/>
</dbReference>
<reference evidence="5 6" key="1">
    <citation type="submission" date="2017-05" db="EMBL/GenBank/DDBJ databases">
        <authorList>
            <person name="Song R."/>
            <person name="Chenine A.L."/>
            <person name="Ruprecht R.M."/>
        </authorList>
    </citation>
    <scope>NUCLEOTIDE SEQUENCE [LARGE SCALE GENOMIC DNA]</scope>
    <source>
        <strain evidence="5 6">KA00229</strain>
    </source>
</reference>
<comment type="cofactor">
    <cofactor evidence="1 3">
        <name>pyridoxal 5'-phosphate</name>
        <dbReference type="ChEBI" id="CHEBI:597326"/>
    </cofactor>
</comment>
<sequence>MMERFEHGGNIYSPSALGAWLDFSANINPLGLSPAVQKSLHEHIEKVVVYPDPHMRALISSIAEQYRIPEEQIFPGNGAAELFYLYFHVYRPKRVVLPVPSFSEYERAAYSVSSQVTYIYSKPQEDFAFPFEEVMTACPYADCVIIGNPNNPTGTLLDKERLTQLICYAHEYQTDIMIDESFLEFMTEADAYTVRDLVSCYDNLIVIQSLTKLYALPGLRLGFAIVSPQRSKEMAAHTDAWHVNILAQYAGVAALQETVYREESRRIISSEKQWLFHQLTDELGFDVVFPSVNFLLFNTRKQGITAEALRGALCDQGILIRNCEAYEGLDRYYSRIAVKLRSQNERLVKKLKDIIDNRI</sequence>
<evidence type="ECO:0000256" key="3">
    <source>
        <dbReference type="RuleBase" id="RU000481"/>
    </source>
</evidence>
<dbReference type="PANTHER" id="PTHR42885">
    <property type="entry name" value="HISTIDINOL-PHOSPHATE AMINOTRANSFERASE-RELATED"/>
    <property type="match status" value="1"/>
</dbReference>